<comment type="caution">
    <text evidence="5">The sequence shown here is derived from an EMBL/GenBank/DDBJ whole genome shotgun (WGS) entry which is preliminary data.</text>
</comment>
<evidence type="ECO:0000256" key="2">
    <source>
        <dbReference type="ARBA" id="ARBA00022741"/>
    </source>
</evidence>
<dbReference type="Pfam" id="PF08352">
    <property type="entry name" value="oligo_HPY"/>
    <property type="match status" value="1"/>
</dbReference>
<keyword evidence="2" id="KW-0547">Nucleotide-binding</keyword>
<dbReference type="InterPro" id="IPR050319">
    <property type="entry name" value="ABC_transp_ATP-bind"/>
</dbReference>
<dbReference type="Proteomes" id="UP001183176">
    <property type="component" value="Unassembled WGS sequence"/>
</dbReference>
<accession>A0ABU2J9K0</accession>
<keyword evidence="1" id="KW-0813">Transport</keyword>
<dbReference type="PROSITE" id="PS00211">
    <property type="entry name" value="ABC_TRANSPORTER_1"/>
    <property type="match status" value="1"/>
</dbReference>
<dbReference type="EMBL" id="JAVREH010000009">
    <property type="protein sequence ID" value="MDT0261637.1"/>
    <property type="molecule type" value="Genomic_DNA"/>
</dbReference>
<dbReference type="InterPro" id="IPR017871">
    <property type="entry name" value="ABC_transporter-like_CS"/>
</dbReference>
<evidence type="ECO:0000259" key="4">
    <source>
        <dbReference type="PROSITE" id="PS50893"/>
    </source>
</evidence>
<reference evidence="6" key="1">
    <citation type="submission" date="2023-07" db="EMBL/GenBank/DDBJ databases">
        <title>30 novel species of actinomycetes from the DSMZ collection.</title>
        <authorList>
            <person name="Nouioui I."/>
        </authorList>
    </citation>
    <scope>NUCLEOTIDE SEQUENCE [LARGE SCALE GENOMIC DNA]</scope>
    <source>
        <strain evidence="6">DSM 44399</strain>
    </source>
</reference>
<dbReference type="SUPFAM" id="SSF52540">
    <property type="entry name" value="P-loop containing nucleoside triphosphate hydrolases"/>
    <property type="match status" value="1"/>
</dbReference>
<dbReference type="NCBIfam" id="TIGR01727">
    <property type="entry name" value="oligo_HPY"/>
    <property type="match status" value="1"/>
</dbReference>
<dbReference type="PANTHER" id="PTHR43776">
    <property type="entry name" value="TRANSPORT ATP-BINDING PROTEIN"/>
    <property type="match status" value="1"/>
</dbReference>
<evidence type="ECO:0000256" key="1">
    <source>
        <dbReference type="ARBA" id="ARBA00022448"/>
    </source>
</evidence>
<proteinExistence type="predicted"/>
<keyword evidence="6" id="KW-1185">Reference proteome</keyword>
<dbReference type="InterPro" id="IPR003593">
    <property type="entry name" value="AAA+_ATPase"/>
</dbReference>
<dbReference type="CDD" id="cd03257">
    <property type="entry name" value="ABC_NikE_OppD_transporters"/>
    <property type="match status" value="1"/>
</dbReference>
<dbReference type="SMART" id="SM00382">
    <property type="entry name" value="AAA"/>
    <property type="match status" value="1"/>
</dbReference>
<dbReference type="InterPro" id="IPR027417">
    <property type="entry name" value="P-loop_NTPase"/>
</dbReference>
<name>A0ABU2J9K0_9ACTN</name>
<feature type="domain" description="ABC transporter" evidence="4">
    <location>
        <begin position="11"/>
        <end position="260"/>
    </location>
</feature>
<gene>
    <name evidence="5" type="ORF">RM423_09550</name>
</gene>
<keyword evidence="3 5" id="KW-0067">ATP-binding</keyword>
<organism evidence="5 6">
    <name type="scientific">Jatrophihabitans lederbergiae</name>
    <dbReference type="NCBI Taxonomy" id="3075547"/>
    <lineage>
        <taxon>Bacteria</taxon>
        <taxon>Bacillati</taxon>
        <taxon>Actinomycetota</taxon>
        <taxon>Actinomycetes</taxon>
        <taxon>Jatrophihabitantales</taxon>
        <taxon>Jatrophihabitantaceae</taxon>
        <taxon>Jatrophihabitans</taxon>
    </lineage>
</organism>
<protein>
    <submittedName>
        <fullName evidence="5">ABC transporter ATP-binding protein</fullName>
    </submittedName>
</protein>
<dbReference type="PROSITE" id="PS50893">
    <property type="entry name" value="ABC_TRANSPORTER_2"/>
    <property type="match status" value="1"/>
</dbReference>
<dbReference type="InterPro" id="IPR003439">
    <property type="entry name" value="ABC_transporter-like_ATP-bd"/>
</dbReference>
<dbReference type="Gene3D" id="3.40.50.300">
    <property type="entry name" value="P-loop containing nucleotide triphosphate hydrolases"/>
    <property type="match status" value="1"/>
</dbReference>
<evidence type="ECO:0000313" key="5">
    <source>
        <dbReference type="EMBL" id="MDT0261637.1"/>
    </source>
</evidence>
<dbReference type="Pfam" id="PF00005">
    <property type="entry name" value="ABC_tran"/>
    <property type="match status" value="1"/>
</dbReference>
<dbReference type="GO" id="GO:0005524">
    <property type="term" value="F:ATP binding"/>
    <property type="evidence" value="ECO:0007669"/>
    <property type="project" value="UniProtKB-KW"/>
</dbReference>
<sequence>MTATAIDTPLVEVQNAVMEYPASSGFGGGRQVVHAVSDVSMSLARGRTVGLVGESGCGKTTLGRLVVGLERPTSGVIKFDGVDVRAGTREQRRRARRELQLMFQDPYASLDPRMKVGAIIGEPLAVQRRGTRAERKDRVAQLLTEVGLPTSMISRHPHEFSGGQRQRIGLARALALSPQVIVADEPVSALDVSVRSQILNLMMDLQQAHQLTYLIISHDLTTLRYIADQVGVMYLGQLVEWGPSDVLFKETVHPYTRALIDTIPTPDPVRERAKTTIQVRGELPSAIDPPSGCRFRTRCPRAQQLCADVQPPLAYFGPGHQAACHFPLREPVPTALSLTHAKE</sequence>
<evidence type="ECO:0000256" key="3">
    <source>
        <dbReference type="ARBA" id="ARBA00022840"/>
    </source>
</evidence>
<evidence type="ECO:0000313" key="6">
    <source>
        <dbReference type="Proteomes" id="UP001183176"/>
    </source>
</evidence>
<dbReference type="InterPro" id="IPR013563">
    <property type="entry name" value="Oligopep_ABC_C"/>
</dbReference>